<dbReference type="PANTHER" id="PTHR31111:SF125">
    <property type="entry name" value="F-BOX PROTEIN CPR30-LIKE"/>
    <property type="match status" value="1"/>
</dbReference>
<dbReference type="Gene3D" id="1.20.1280.50">
    <property type="match status" value="1"/>
</dbReference>
<evidence type="ECO:0000313" key="3">
    <source>
        <dbReference type="Proteomes" id="UP000467841"/>
    </source>
</evidence>
<dbReference type="SUPFAM" id="SSF81383">
    <property type="entry name" value="F-box domain"/>
    <property type="match status" value="1"/>
</dbReference>
<dbReference type="InterPro" id="IPR001810">
    <property type="entry name" value="F-box_dom"/>
</dbReference>
<dbReference type="InterPro" id="IPR017451">
    <property type="entry name" value="F-box-assoc_interact_dom"/>
</dbReference>
<dbReference type="CDD" id="cd22157">
    <property type="entry name" value="F-box_AtFBW1-like"/>
    <property type="match status" value="1"/>
</dbReference>
<dbReference type="Pfam" id="PF08268">
    <property type="entry name" value="FBA_3"/>
    <property type="match status" value="1"/>
</dbReference>
<sequence>MNKNSIPTDIVFEIFWRLPSNSIARCRCVSRLWRSMLRRPYFTELFLKKSLSCPRLLFALQARQGVRRAADFHMKLPGDMYPNIWGYTSGLMWHSKDGRAHVICNPSTGQCASLPKLRIIPTNSRSFLGFDPIDKQFKVLLLAPYYYPCIVTLGTGEMKWRTIGCSLPYYPFSEGICINGVLYYLGSHRITQSSVLVWFDVKSEKFKFIDVQSFCKRHTTLINYKGKLGGVDLDYVHVDGVSHNLELCMWVLEDVEKKEFSKHAYTLIDSKLAYLDVSIVGGTPTGEIVLSTSYHARGAFCVFYFNPESDTLHSVEFRCKQEALAFCSNRVYVFLDHVEDLKFNVIKTTSAATSSEARMQKDRGTFESINKFDALCLNDDE</sequence>
<dbReference type="EMBL" id="CACVBM020001862">
    <property type="protein sequence ID" value="CAA7061261.1"/>
    <property type="molecule type" value="Genomic_DNA"/>
</dbReference>
<dbReference type="SMART" id="SM00256">
    <property type="entry name" value="FBOX"/>
    <property type="match status" value="1"/>
</dbReference>
<gene>
    <name evidence="2" type="ORF">MERR_LOCUS48497</name>
</gene>
<dbReference type="Proteomes" id="UP000467841">
    <property type="component" value="Unassembled WGS sequence"/>
</dbReference>
<dbReference type="OrthoDB" id="687122at2759"/>
<proteinExistence type="predicted"/>
<reference evidence="2" key="1">
    <citation type="submission" date="2020-01" db="EMBL/GenBank/DDBJ databases">
        <authorList>
            <person name="Mishra B."/>
        </authorList>
    </citation>
    <scope>NUCLEOTIDE SEQUENCE [LARGE SCALE GENOMIC DNA]</scope>
</reference>
<evidence type="ECO:0000259" key="1">
    <source>
        <dbReference type="PROSITE" id="PS50181"/>
    </source>
</evidence>
<dbReference type="PROSITE" id="PS50181">
    <property type="entry name" value="FBOX"/>
    <property type="match status" value="1"/>
</dbReference>
<accession>A0A6D2L3T9</accession>
<dbReference type="InterPro" id="IPR013187">
    <property type="entry name" value="F-box-assoc_dom_typ3"/>
</dbReference>
<dbReference type="NCBIfam" id="TIGR01640">
    <property type="entry name" value="F_box_assoc_1"/>
    <property type="match status" value="1"/>
</dbReference>
<dbReference type="AlphaFoldDB" id="A0A6D2L3T9"/>
<dbReference type="Pfam" id="PF12937">
    <property type="entry name" value="F-box-like"/>
    <property type="match status" value="1"/>
</dbReference>
<protein>
    <recommendedName>
        <fullName evidence="1">F-box domain-containing protein</fullName>
    </recommendedName>
</protein>
<evidence type="ECO:0000313" key="2">
    <source>
        <dbReference type="EMBL" id="CAA7061261.1"/>
    </source>
</evidence>
<name>A0A6D2L3T9_9BRAS</name>
<comment type="caution">
    <text evidence="2">The sequence shown here is derived from an EMBL/GenBank/DDBJ whole genome shotgun (WGS) entry which is preliminary data.</text>
</comment>
<organism evidence="2 3">
    <name type="scientific">Microthlaspi erraticum</name>
    <dbReference type="NCBI Taxonomy" id="1685480"/>
    <lineage>
        <taxon>Eukaryota</taxon>
        <taxon>Viridiplantae</taxon>
        <taxon>Streptophyta</taxon>
        <taxon>Embryophyta</taxon>
        <taxon>Tracheophyta</taxon>
        <taxon>Spermatophyta</taxon>
        <taxon>Magnoliopsida</taxon>
        <taxon>eudicotyledons</taxon>
        <taxon>Gunneridae</taxon>
        <taxon>Pentapetalae</taxon>
        <taxon>rosids</taxon>
        <taxon>malvids</taxon>
        <taxon>Brassicales</taxon>
        <taxon>Brassicaceae</taxon>
        <taxon>Coluteocarpeae</taxon>
        <taxon>Microthlaspi</taxon>
    </lineage>
</organism>
<dbReference type="PANTHER" id="PTHR31111">
    <property type="entry name" value="BNAA05G37150D PROTEIN-RELATED"/>
    <property type="match status" value="1"/>
</dbReference>
<feature type="domain" description="F-box" evidence="1">
    <location>
        <begin position="1"/>
        <end position="49"/>
    </location>
</feature>
<dbReference type="InterPro" id="IPR036047">
    <property type="entry name" value="F-box-like_dom_sf"/>
</dbReference>
<keyword evidence="3" id="KW-1185">Reference proteome</keyword>